<gene>
    <name evidence="8" type="primary">LOC100904100</name>
</gene>
<dbReference type="InterPro" id="IPR003959">
    <property type="entry name" value="ATPase_AAA_core"/>
</dbReference>
<dbReference type="SMART" id="SM00382">
    <property type="entry name" value="AAA"/>
    <property type="match status" value="1"/>
</dbReference>
<dbReference type="GO" id="GO:0005524">
    <property type="term" value="F:ATP binding"/>
    <property type="evidence" value="ECO:0007669"/>
    <property type="project" value="UniProtKB-KW"/>
</dbReference>
<organism evidence="7 8">
    <name type="scientific">Galendromus occidentalis</name>
    <name type="common">western predatory mite</name>
    <dbReference type="NCBI Taxonomy" id="34638"/>
    <lineage>
        <taxon>Eukaryota</taxon>
        <taxon>Metazoa</taxon>
        <taxon>Ecdysozoa</taxon>
        <taxon>Arthropoda</taxon>
        <taxon>Chelicerata</taxon>
        <taxon>Arachnida</taxon>
        <taxon>Acari</taxon>
        <taxon>Parasitiformes</taxon>
        <taxon>Mesostigmata</taxon>
        <taxon>Gamasina</taxon>
        <taxon>Phytoseioidea</taxon>
        <taxon>Phytoseiidae</taxon>
        <taxon>Typhlodrominae</taxon>
        <taxon>Galendromus</taxon>
    </lineage>
</organism>
<dbReference type="SUPFAM" id="SSF52540">
    <property type="entry name" value="P-loop containing nucleoside triphosphate hydrolases"/>
    <property type="match status" value="1"/>
</dbReference>
<dbReference type="KEGG" id="goe:100904100"/>
<dbReference type="GO" id="GO:0051598">
    <property type="term" value="P:meiotic recombination checkpoint signaling"/>
    <property type="evidence" value="ECO:0007669"/>
    <property type="project" value="TreeGrafter"/>
</dbReference>
<dbReference type="GeneID" id="100904100"/>
<dbReference type="CTD" id="41013"/>
<name>A0AAJ7L5I8_9ACAR</name>
<dbReference type="RefSeq" id="XP_018496456.1">
    <property type="nucleotide sequence ID" value="XM_018640940.1"/>
</dbReference>
<dbReference type="Proteomes" id="UP000694867">
    <property type="component" value="Unplaced"/>
</dbReference>
<dbReference type="FunFam" id="3.40.50.300:FF:001494">
    <property type="entry name" value="Pachytene checkpoint component Pch2"/>
    <property type="match status" value="1"/>
</dbReference>
<evidence type="ECO:0000313" key="7">
    <source>
        <dbReference type="Proteomes" id="UP000694867"/>
    </source>
</evidence>
<comment type="similarity">
    <text evidence="1">Belongs to the AAA ATPase family. PCH2 subfamily.</text>
</comment>
<evidence type="ECO:0000313" key="8">
    <source>
        <dbReference type="RefSeq" id="XP_018496456.1"/>
    </source>
</evidence>
<keyword evidence="2 5" id="KW-0547">Nucleotide-binding</keyword>
<dbReference type="PANTHER" id="PTHR45991:SF1">
    <property type="entry name" value="PACHYTENE CHECKPOINT PROTEIN 2 HOMOLOG"/>
    <property type="match status" value="1"/>
</dbReference>
<evidence type="ECO:0000256" key="4">
    <source>
        <dbReference type="ARBA" id="ARBA00023254"/>
    </source>
</evidence>
<reference evidence="8" key="1">
    <citation type="submission" date="2025-08" db="UniProtKB">
        <authorList>
            <consortium name="RefSeq"/>
        </authorList>
    </citation>
    <scope>IDENTIFICATION</scope>
</reference>
<proteinExistence type="inferred from homology"/>
<dbReference type="InterPro" id="IPR003593">
    <property type="entry name" value="AAA+_ATPase"/>
</dbReference>
<keyword evidence="7" id="KW-1185">Reference proteome</keyword>
<evidence type="ECO:0000256" key="2">
    <source>
        <dbReference type="ARBA" id="ARBA00022741"/>
    </source>
</evidence>
<evidence type="ECO:0000256" key="1">
    <source>
        <dbReference type="ARBA" id="ARBA00007271"/>
    </source>
</evidence>
<dbReference type="InterPro" id="IPR027417">
    <property type="entry name" value="P-loop_NTPase"/>
</dbReference>
<feature type="domain" description="AAA+ ATPase" evidence="6">
    <location>
        <begin position="141"/>
        <end position="293"/>
    </location>
</feature>
<dbReference type="AlphaFoldDB" id="A0AAJ7L5I8"/>
<sequence length="392" mass="43787">MLIEVQLNLEGCSKSRFDAEYIKELVGSFVEERLPFERVEEFVGTKLHEVVDKIVTDDSDVSEKLKYYFYFLNNDGYGTEFVEVDSTNENAAQILTLPCSELEGIWENLHFESDVKNRLLSYASKTVLFSDMKVDQNIISLNKVILLHGPPGTGKTSLCRGIAQKLAKKFSETFEHKYFVEINAHSLFSKYFSESGKLVQQMFDKISYIASDRTALVCLLIDEVESLAHSRAAAASGNEPSDSIRVVNALLTQLDKLKSLPNVLIFTTSNVESTIDGAFVDRADLCLYIGHPSSGAISKIYASCVEELIKRKLLEKAPFGEGSDLAPIWNDCVRLSGGLSGRCLRKLPLLAYVEGDQSMKAFMESFLKLIKAKAAEKKLSQTHHMFQSISLV</sequence>
<evidence type="ECO:0000259" key="6">
    <source>
        <dbReference type="SMART" id="SM00382"/>
    </source>
</evidence>
<dbReference type="GO" id="GO:0005694">
    <property type="term" value="C:chromosome"/>
    <property type="evidence" value="ECO:0007669"/>
    <property type="project" value="TreeGrafter"/>
</dbReference>
<dbReference type="GO" id="GO:0016887">
    <property type="term" value="F:ATP hydrolysis activity"/>
    <property type="evidence" value="ECO:0007669"/>
    <property type="project" value="InterPro"/>
</dbReference>
<dbReference type="GO" id="GO:0005634">
    <property type="term" value="C:nucleus"/>
    <property type="evidence" value="ECO:0007669"/>
    <property type="project" value="TreeGrafter"/>
</dbReference>
<keyword evidence="4" id="KW-0469">Meiosis</keyword>
<accession>A0AAJ7L5I8</accession>
<dbReference type="GO" id="GO:0007131">
    <property type="term" value="P:reciprocal meiotic recombination"/>
    <property type="evidence" value="ECO:0007669"/>
    <property type="project" value="TreeGrafter"/>
</dbReference>
<dbReference type="Pfam" id="PF23242">
    <property type="entry name" value="AAA_lid_TRIP13_C"/>
    <property type="match status" value="1"/>
</dbReference>
<evidence type="ECO:0000256" key="5">
    <source>
        <dbReference type="RuleBase" id="RU003651"/>
    </source>
</evidence>
<keyword evidence="3 5" id="KW-0067">ATP-binding</keyword>
<dbReference type="PROSITE" id="PS00674">
    <property type="entry name" value="AAA"/>
    <property type="match status" value="1"/>
</dbReference>
<dbReference type="InterPro" id="IPR003960">
    <property type="entry name" value="ATPase_AAA_CS"/>
</dbReference>
<evidence type="ECO:0000256" key="3">
    <source>
        <dbReference type="ARBA" id="ARBA00022840"/>
    </source>
</evidence>
<dbReference type="PANTHER" id="PTHR45991">
    <property type="entry name" value="PACHYTENE CHECKPOINT PROTEIN 2"/>
    <property type="match status" value="1"/>
</dbReference>
<protein>
    <submittedName>
        <fullName evidence="8">Pachytene checkpoint protein 2 homolog</fullName>
    </submittedName>
</protein>
<dbReference type="Pfam" id="PF00004">
    <property type="entry name" value="AAA"/>
    <property type="match status" value="1"/>
</dbReference>
<dbReference type="Gene3D" id="3.40.50.300">
    <property type="entry name" value="P-loop containing nucleotide triphosphate hydrolases"/>
    <property type="match status" value="1"/>
</dbReference>
<dbReference type="InterPro" id="IPR058249">
    <property type="entry name" value="Pch2_C"/>
</dbReference>
<dbReference type="InterPro" id="IPR044539">
    <property type="entry name" value="Pch2-like"/>
</dbReference>